<dbReference type="KEGG" id="tna:CTN_1929"/>
<name>B9KAX2_THENN</name>
<dbReference type="PROSITE" id="PS50903">
    <property type="entry name" value="RUBREDOXIN_LIKE"/>
    <property type="match status" value="1"/>
</dbReference>
<dbReference type="InterPro" id="IPR048574">
    <property type="entry name" value="RUBY_RBDX"/>
</dbReference>
<dbReference type="SUPFAM" id="SSF47240">
    <property type="entry name" value="Ferritin-like"/>
    <property type="match status" value="1"/>
</dbReference>
<dbReference type="PANTHER" id="PTHR33746">
    <property type="entry name" value="RUBRERYTHRIN"/>
    <property type="match status" value="1"/>
</dbReference>
<dbReference type="EMBL" id="CP000916">
    <property type="protein sequence ID" value="ACM24105.1"/>
    <property type="molecule type" value="Genomic_DNA"/>
</dbReference>
<dbReference type="STRING" id="309803.CTN_1929"/>
<dbReference type="Gene3D" id="1.20.1260.10">
    <property type="match status" value="1"/>
</dbReference>
<dbReference type="CDD" id="cd00729">
    <property type="entry name" value="rubredoxin_SM"/>
    <property type="match status" value="1"/>
</dbReference>
<dbReference type="eggNOG" id="COG1592">
    <property type="taxonomic scope" value="Bacteria"/>
</dbReference>
<dbReference type="SUPFAM" id="SSF57802">
    <property type="entry name" value="Rubredoxin-like"/>
    <property type="match status" value="1"/>
</dbReference>
<dbReference type="GO" id="GO:0016491">
    <property type="term" value="F:oxidoreductase activity"/>
    <property type="evidence" value="ECO:0007669"/>
    <property type="project" value="InterPro"/>
</dbReference>
<gene>
    <name evidence="5" type="ordered locus">CTN_1929</name>
</gene>
<evidence type="ECO:0000313" key="6">
    <source>
        <dbReference type="Proteomes" id="UP000000445"/>
    </source>
</evidence>
<feature type="domain" description="Ferritin-like diiron" evidence="4">
    <location>
        <begin position="5"/>
        <end position="136"/>
    </location>
</feature>
<evidence type="ECO:0000313" key="5">
    <source>
        <dbReference type="EMBL" id="ACM24105.1"/>
    </source>
</evidence>
<keyword evidence="6" id="KW-1185">Reference proteome</keyword>
<dbReference type="InterPro" id="IPR009040">
    <property type="entry name" value="Ferritin-like_diiron"/>
</dbReference>
<dbReference type="InterPro" id="IPR012347">
    <property type="entry name" value="Ferritin-like"/>
</dbReference>
<dbReference type="InterPro" id="IPR052753">
    <property type="entry name" value="Rbr2/Nigerythrin"/>
</dbReference>
<dbReference type="CDD" id="cd01041">
    <property type="entry name" value="Rubrerythrin"/>
    <property type="match status" value="1"/>
</dbReference>
<keyword evidence="1" id="KW-0813">Transport</keyword>
<protein>
    <submittedName>
        <fullName evidence="5">Rubrerythrin</fullName>
    </submittedName>
</protein>
<dbReference type="Gene3D" id="2.20.28.10">
    <property type="match status" value="1"/>
</dbReference>
<sequence length="176" mass="20267">MLGGGRMREMTKKFLEDAFAGESMAHMKYLIFADEAEQRGLKKLANLFRAIAYAEFVHARNHYRELGKIYREMAENVQQCIDGETFEIEEMYPVYNTVAQFQQEKGAERSTKFAWEAEKIHAEMYKKAKELVEKGEDYPAEKVYICPVCGHTVEGEPPEKCPVCGAPRSAYREFSV</sequence>
<dbReference type="AlphaFoldDB" id="B9KAX2"/>
<reference evidence="5 6" key="1">
    <citation type="journal article" date="2009" name="Biosci. Biotechnol. Biochem.">
        <title>WeGAS: a web-based microbial genome annotation system.</title>
        <authorList>
            <person name="Lee D."/>
            <person name="Seo H."/>
            <person name="Park C."/>
            <person name="Park K."/>
        </authorList>
    </citation>
    <scope>NUCLEOTIDE SEQUENCE [LARGE SCALE GENOMIC DNA]</scope>
    <source>
        <strain evidence="6">ATCC 49049 / DSM 4359 / NBRC 107923 / NS-E</strain>
    </source>
</reference>
<organism evidence="5 6">
    <name type="scientific">Thermotoga neapolitana (strain ATCC 49049 / DSM 4359 / NBRC 107923 / NS-E)</name>
    <dbReference type="NCBI Taxonomy" id="309803"/>
    <lineage>
        <taxon>Bacteria</taxon>
        <taxon>Thermotogati</taxon>
        <taxon>Thermotogota</taxon>
        <taxon>Thermotogae</taxon>
        <taxon>Thermotogales</taxon>
        <taxon>Thermotogaceae</taxon>
        <taxon>Thermotoga</taxon>
    </lineage>
</organism>
<evidence type="ECO:0000256" key="1">
    <source>
        <dbReference type="ARBA" id="ARBA00022448"/>
    </source>
</evidence>
<feature type="domain" description="Rubredoxin-like" evidence="3">
    <location>
        <begin position="141"/>
        <end position="174"/>
    </location>
</feature>
<dbReference type="HOGENOM" id="CLU_095256_1_0_0"/>
<dbReference type="Proteomes" id="UP000000445">
    <property type="component" value="Chromosome"/>
</dbReference>
<dbReference type="GO" id="GO:0005506">
    <property type="term" value="F:iron ion binding"/>
    <property type="evidence" value="ECO:0007669"/>
    <property type="project" value="InterPro"/>
</dbReference>
<evidence type="ECO:0000259" key="3">
    <source>
        <dbReference type="PROSITE" id="PS50903"/>
    </source>
</evidence>
<dbReference type="InterPro" id="IPR009078">
    <property type="entry name" value="Ferritin-like_SF"/>
</dbReference>
<keyword evidence="2" id="KW-0249">Electron transport</keyword>
<dbReference type="PROSITE" id="PS50905">
    <property type="entry name" value="FERRITIN_LIKE"/>
    <property type="match status" value="1"/>
</dbReference>
<evidence type="ECO:0000256" key="2">
    <source>
        <dbReference type="ARBA" id="ARBA00022982"/>
    </source>
</evidence>
<evidence type="ECO:0000259" key="4">
    <source>
        <dbReference type="PROSITE" id="PS50905"/>
    </source>
</evidence>
<proteinExistence type="predicted"/>
<dbReference type="InterPro" id="IPR024934">
    <property type="entry name" value="Rubredoxin-like_dom"/>
</dbReference>
<dbReference type="Pfam" id="PF02915">
    <property type="entry name" value="Rubrerythrin"/>
    <property type="match status" value="1"/>
</dbReference>
<dbReference type="Pfam" id="PF21349">
    <property type="entry name" value="RUBY_RBDX"/>
    <property type="match status" value="1"/>
</dbReference>
<dbReference type="PANTHER" id="PTHR33746:SF4">
    <property type="entry name" value="RUBRERYTHRIN"/>
    <property type="match status" value="1"/>
</dbReference>
<dbReference type="InterPro" id="IPR003251">
    <property type="entry name" value="Rr_diiron-bd_dom"/>
</dbReference>
<accession>B9KAX2</accession>